<dbReference type="InterPro" id="IPR027485">
    <property type="entry name" value="AMMECR1_N"/>
</dbReference>
<sequence>MDVSASCPSGSLSPSPACSSPGGSASQGSPGALSTASSVGSKVEGAGRTAAVDPVDRARMPREKDARGGLAALRSRSESRSSSRRNGCEPKSADGDSEAGARDDADAAEPERGNDSKQASGAPGTCAAAWRFFRLRADVFISSVADGAGGLHADEAMCAWAFDILIAHLEGREPRPEPPASVQSLSARGVSCPAFVTWMKRRKGSCFSRREADLRGCIGSLSPIPILDVGDYVLTSALRDRRFKPISLKEVPQLKCHVSLLHSYETAATALDWDVGVHGTTISFCGERGEKYSATYLPEIAKEMGMTQREAIASLVKKAGYPGALTDDLLERISLTRYQSSQARLDYDTYMEKYNSNSRRRSARDEAAH</sequence>
<comment type="caution">
    <text evidence="3">The sequence shown here is derived from an EMBL/GenBank/DDBJ whole genome shotgun (WGS) entry which is preliminary data.</text>
</comment>
<dbReference type="RefSeq" id="XP_029220405.1">
    <property type="nucleotide sequence ID" value="XM_029363039.1"/>
</dbReference>
<evidence type="ECO:0000256" key="1">
    <source>
        <dbReference type="SAM" id="MobiDB-lite"/>
    </source>
</evidence>
<protein>
    <submittedName>
        <fullName evidence="3">DUF51 family protein</fullName>
    </submittedName>
</protein>
<feature type="compositionally biased region" description="Basic and acidic residues" evidence="1">
    <location>
        <begin position="75"/>
        <end position="115"/>
    </location>
</feature>
<name>A0A2A9MK93_BESBE</name>
<dbReference type="EMBL" id="NWUJ01000003">
    <property type="protein sequence ID" value="PFH36396.1"/>
    <property type="molecule type" value="Genomic_DNA"/>
</dbReference>
<dbReference type="VEuPathDB" id="ToxoDB:BESB_045880"/>
<dbReference type="Pfam" id="PF01871">
    <property type="entry name" value="AMMECR1"/>
    <property type="match status" value="1"/>
</dbReference>
<gene>
    <name evidence="3" type="ORF">BESB_045880</name>
</gene>
<dbReference type="PANTHER" id="PTHR13016">
    <property type="entry name" value="AMMECR1 HOMOLOG"/>
    <property type="match status" value="1"/>
</dbReference>
<dbReference type="SUPFAM" id="SSF143447">
    <property type="entry name" value="AMMECR1-like"/>
    <property type="match status" value="1"/>
</dbReference>
<dbReference type="Proteomes" id="UP000224006">
    <property type="component" value="Chromosome III"/>
</dbReference>
<organism evidence="3 4">
    <name type="scientific">Besnoitia besnoiti</name>
    <name type="common">Apicomplexan protozoan</name>
    <dbReference type="NCBI Taxonomy" id="94643"/>
    <lineage>
        <taxon>Eukaryota</taxon>
        <taxon>Sar</taxon>
        <taxon>Alveolata</taxon>
        <taxon>Apicomplexa</taxon>
        <taxon>Conoidasida</taxon>
        <taxon>Coccidia</taxon>
        <taxon>Eucoccidiorida</taxon>
        <taxon>Eimeriorina</taxon>
        <taxon>Sarcocystidae</taxon>
        <taxon>Besnoitia</taxon>
    </lineage>
</organism>
<dbReference type="GeneID" id="40309518"/>
<dbReference type="PROSITE" id="PS51112">
    <property type="entry name" value="AMMECR1"/>
    <property type="match status" value="1"/>
</dbReference>
<feature type="region of interest" description="Disordered" evidence="1">
    <location>
        <begin position="1"/>
        <end position="123"/>
    </location>
</feature>
<dbReference type="InterPro" id="IPR002733">
    <property type="entry name" value="AMMECR1_domain"/>
</dbReference>
<evidence type="ECO:0000259" key="2">
    <source>
        <dbReference type="PROSITE" id="PS51112"/>
    </source>
</evidence>
<dbReference type="InterPro" id="IPR023473">
    <property type="entry name" value="AMMECR1"/>
</dbReference>
<dbReference type="KEGG" id="bbes:BESB_045880"/>
<dbReference type="PANTHER" id="PTHR13016:SF0">
    <property type="entry name" value="AMME SYNDROME CANDIDATE GENE 1 PROTEIN"/>
    <property type="match status" value="1"/>
</dbReference>
<feature type="compositionally biased region" description="Low complexity" evidence="1">
    <location>
        <begin position="1"/>
        <end position="34"/>
    </location>
</feature>
<dbReference type="Gene3D" id="3.30.700.20">
    <property type="entry name" value="Hypothetical protein ph0010, domain 1"/>
    <property type="match status" value="1"/>
</dbReference>
<dbReference type="OrthoDB" id="24630at2759"/>
<accession>A0A2A9MK93</accession>
<feature type="compositionally biased region" description="Basic and acidic residues" evidence="1">
    <location>
        <begin position="54"/>
        <end position="67"/>
    </location>
</feature>
<reference evidence="3 4" key="1">
    <citation type="submission" date="2017-09" db="EMBL/GenBank/DDBJ databases">
        <title>Genome sequencing of Besnoitia besnoiti strain Bb-Ger1.</title>
        <authorList>
            <person name="Schares G."/>
            <person name="Venepally P."/>
            <person name="Lorenzi H.A."/>
        </authorList>
    </citation>
    <scope>NUCLEOTIDE SEQUENCE [LARGE SCALE GENOMIC DNA]</scope>
    <source>
        <strain evidence="3 4">Bb-Ger1</strain>
    </source>
</reference>
<feature type="domain" description="AMMECR1" evidence="2">
    <location>
        <begin position="146"/>
        <end position="354"/>
    </location>
</feature>
<dbReference type="AlphaFoldDB" id="A0A2A9MK93"/>
<evidence type="ECO:0000313" key="4">
    <source>
        <dbReference type="Proteomes" id="UP000224006"/>
    </source>
</evidence>
<evidence type="ECO:0000313" key="3">
    <source>
        <dbReference type="EMBL" id="PFH36396.1"/>
    </source>
</evidence>
<dbReference type="STRING" id="94643.A0A2A9MK93"/>
<keyword evidence="4" id="KW-1185">Reference proteome</keyword>
<proteinExistence type="predicted"/>
<dbReference type="InterPro" id="IPR036071">
    <property type="entry name" value="AMMECR1_dom_sf"/>
</dbReference>